<dbReference type="NCBIfam" id="TIGR00197">
    <property type="entry name" value="yjeF_nterm"/>
    <property type="match status" value="1"/>
</dbReference>
<dbReference type="InterPro" id="IPR017953">
    <property type="entry name" value="Carbohydrate_kinase_pred_CS"/>
</dbReference>
<dbReference type="PIRSF" id="PIRSF017184">
    <property type="entry name" value="Nnr"/>
    <property type="match status" value="1"/>
</dbReference>
<protein>
    <recommendedName>
        <fullName evidence="19">Bifunctional NAD(P)H-hydrate repair enzyme</fullName>
    </recommendedName>
    <alternativeName>
        <fullName evidence="19">Nicotinamide nucleotide repair protein</fullName>
    </alternativeName>
    <domain>
        <recommendedName>
            <fullName evidence="19">ADP-dependent (S)-NAD(P)H-hydrate dehydratase</fullName>
            <ecNumber evidence="19">4.2.1.136</ecNumber>
        </recommendedName>
        <alternativeName>
            <fullName evidence="19">ADP-dependent NAD(P)HX dehydratase</fullName>
        </alternativeName>
    </domain>
    <domain>
        <recommendedName>
            <fullName evidence="19">NAD(P)H-hydrate epimerase</fullName>
            <ecNumber evidence="19">5.1.99.6</ecNumber>
        </recommendedName>
    </domain>
</protein>
<dbReference type="EC" id="4.2.1.136" evidence="19"/>
<evidence type="ECO:0000256" key="17">
    <source>
        <dbReference type="HAMAP-Rule" id="MF_01965"/>
    </source>
</evidence>
<dbReference type="InterPro" id="IPR004443">
    <property type="entry name" value="YjeF_N_dom"/>
</dbReference>
<reference evidence="22" key="2">
    <citation type="submission" date="2023-01" db="EMBL/GenBank/DDBJ databases">
        <title>Draft genome sequence of Litoribrevibacter albus strain NBRC 110071.</title>
        <authorList>
            <person name="Sun Q."/>
            <person name="Mori K."/>
        </authorList>
    </citation>
    <scope>NUCLEOTIDE SEQUENCE</scope>
    <source>
        <strain evidence="22">NBRC 110071</strain>
    </source>
</reference>
<feature type="binding site" evidence="18">
    <location>
        <position position="73"/>
    </location>
    <ligand>
        <name>K(+)</name>
        <dbReference type="ChEBI" id="CHEBI:29103"/>
    </ligand>
</feature>
<keyword evidence="23" id="KW-1185">Reference proteome</keyword>
<evidence type="ECO:0000256" key="12">
    <source>
        <dbReference type="ARBA" id="ARBA00023239"/>
    </source>
</evidence>
<evidence type="ECO:0000259" key="21">
    <source>
        <dbReference type="PROSITE" id="PS51385"/>
    </source>
</evidence>
<comment type="catalytic activity">
    <reaction evidence="1 18 19">
        <text>(6R)-NADHX = (6S)-NADHX</text>
        <dbReference type="Rhea" id="RHEA:32215"/>
        <dbReference type="ChEBI" id="CHEBI:64074"/>
        <dbReference type="ChEBI" id="CHEBI:64075"/>
        <dbReference type="EC" id="5.1.99.6"/>
    </reaction>
</comment>
<evidence type="ECO:0000259" key="20">
    <source>
        <dbReference type="PROSITE" id="PS51383"/>
    </source>
</evidence>
<feature type="binding site" evidence="18">
    <location>
        <position position="178"/>
    </location>
    <ligand>
        <name>(6S)-NADPHX</name>
        <dbReference type="ChEBI" id="CHEBI:64076"/>
    </ligand>
</feature>
<dbReference type="InterPro" id="IPR036652">
    <property type="entry name" value="YjeF_N_dom_sf"/>
</dbReference>
<dbReference type="GO" id="GO:0052856">
    <property type="term" value="F:NAD(P)HX epimerase activity"/>
    <property type="evidence" value="ECO:0007669"/>
    <property type="project" value="UniProtKB-UniRule"/>
</dbReference>
<comment type="function">
    <text evidence="18">Catalyzes the epimerization of the S- and R-forms of NAD(P)HX, a damaged form of NAD(P)H that is a result of enzymatic or heat-dependent hydration. This is a prerequisite for the S-specific NAD(P)H-hydrate dehydratase to allow the repair of both epimers of NAD(P)HX.</text>
</comment>
<feature type="binding site" evidence="17">
    <location>
        <begin position="431"/>
        <end position="435"/>
    </location>
    <ligand>
        <name>AMP</name>
        <dbReference type="ChEBI" id="CHEBI:456215"/>
    </ligand>
</feature>
<feature type="domain" description="YjeF N-terminal" evidence="21">
    <location>
        <begin position="23"/>
        <end position="235"/>
    </location>
</feature>
<dbReference type="CDD" id="cd01171">
    <property type="entry name" value="YXKO-related"/>
    <property type="match status" value="1"/>
</dbReference>
<evidence type="ECO:0000256" key="10">
    <source>
        <dbReference type="ARBA" id="ARBA00023027"/>
    </source>
</evidence>
<dbReference type="InterPro" id="IPR029056">
    <property type="entry name" value="Ribokinase-like"/>
</dbReference>
<dbReference type="AlphaFoldDB" id="A0AA37SBV2"/>
<feature type="binding site" evidence="18">
    <location>
        <position position="160"/>
    </location>
    <ligand>
        <name>(6S)-NADPHX</name>
        <dbReference type="ChEBI" id="CHEBI:64076"/>
    </ligand>
</feature>
<dbReference type="GO" id="GO:0052855">
    <property type="term" value="F:ADP-dependent NAD(P)H-hydrate dehydratase activity"/>
    <property type="evidence" value="ECO:0007669"/>
    <property type="project" value="UniProtKB-UniRule"/>
</dbReference>
<dbReference type="GO" id="GO:0046496">
    <property type="term" value="P:nicotinamide nucleotide metabolic process"/>
    <property type="evidence" value="ECO:0007669"/>
    <property type="project" value="UniProtKB-UniRule"/>
</dbReference>
<comment type="similarity">
    <text evidence="17">Belongs to the NnrD/CARKD family.</text>
</comment>
<dbReference type="PROSITE" id="PS01050">
    <property type="entry name" value="YJEF_C_2"/>
    <property type="match status" value="1"/>
</dbReference>
<dbReference type="NCBIfam" id="TIGR00196">
    <property type="entry name" value="yjeF_cterm"/>
    <property type="match status" value="1"/>
</dbReference>
<comment type="similarity">
    <text evidence="4 19">In the C-terminal section; belongs to the NnrD/CARKD family.</text>
</comment>
<dbReference type="SUPFAM" id="SSF53613">
    <property type="entry name" value="Ribokinase-like"/>
    <property type="match status" value="1"/>
</dbReference>
<name>A0AA37SBV2_9GAMM</name>
<keyword evidence="6 17" id="KW-0547">Nucleotide-binding</keyword>
<feature type="binding site" evidence="18">
    <location>
        <begin position="72"/>
        <end position="76"/>
    </location>
    <ligand>
        <name>(6S)-NADPHX</name>
        <dbReference type="ChEBI" id="CHEBI:64076"/>
    </ligand>
</feature>
<keyword evidence="12 17" id="KW-0456">Lyase</keyword>
<feature type="binding site" evidence="18">
    <location>
        <begin position="149"/>
        <end position="155"/>
    </location>
    <ligand>
        <name>(6S)-NADPHX</name>
        <dbReference type="ChEBI" id="CHEBI:64076"/>
    </ligand>
</feature>
<dbReference type="GO" id="GO:0110051">
    <property type="term" value="P:metabolite repair"/>
    <property type="evidence" value="ECO:0007669"/>
    <property type="project" value="TreeGrafter"/>
</dbReference>
<dbReference type="PROSITE" id="PS51383">
    <property type="entry name" value="YJEF_C_3"/>
    <property type="match status" value="1"/>
</dbReference>
<reference evidence="22" key="1">
    <citation type="journal article" date="2014" name="Int. J. Syst. Evol. Microbiol.">
        <title>Complete genome sequence of Corynebacterium casei LMG S-19264T (=DSM 44701T), isolated from a smear-ripened cheese.</title>
        <authorList>
            <consortium name="US DOE Joint Genome Institute (JGI-PGF)"/>
            <person name="Walter F."/>
            <person name="Albersmeier A."/>
            <person name="Kalinowski J."/>
            <person name="Ruckert C."/>
        </authorList>
    </citation>
    <scope>NUCLEOTIDE SEQUENCE</scope>
    <source>
        <strain evidence="22">NBRC 110071</strain>
    </source>
</reference>
<dbReference type="EMBL" id="BSNM01000014">
    <property type="protein sequence ID" value="GLQ31879.1"/>
    <property type="molecule type" value="Genomic_DNA"/>
</dbReference>
<comment type="similarity">
    <text evidence="3 19">In the N-terminal section; belongs to the NnrE/AIBP family.</text>
</comment>
<keyword evidence="5 18" id="KW-0479">Metal-binding</keyword>
<dbReference type="Gene3D" id="3.40.50.10260">
    <property type="entry name" value="YjeF N-terminal domain"/>
    <property type="match status" value="1"/>
</dbReference>
<keyword evidence="9 18" id="KW-0630">Potassium</keyword>
<gene>
    <name evidence="22" type="primary">nnr</name>
    <name evidence="17" type="synonym">nnrD</name>
    <name evidence="18" type="synonym">nnrE</name>
    <name evidence="22" type="ORF">GCM10007876_23580</name>
</gene>
<evidence type="ECO:0000256" key="14">
    <source>
        <dbReference type="ARBA" id="ARBA00025153"/>
    </source>
</evidence>
<dbReference type="Gene3D" id="3.40.1190.20">
    <property type="match status" value="1"/>
</dbReference>
<evidence type="ECO:0000256" key="4">
    <source>
        <dbReference type="ARBA" id="ARBA00009524"/>
    </source>
</evidence>
<evidence type="ECO:0000256" key="7">
    <source>
        <dbReference type="ARBA" id="ARBA00022840"/>
    </source>
</evidence>
<evidence type="ECO:0000313" key="23">
    <source>
        <dbReference type="Proteomes" id="UP001161389"/>
    </source>
</evidence>
<comment type="caution">
    <text evidence="22">The sequence shown here is derived from an EMBL/GenBank/DDBJ whole genome shotgun (WGS) entry which is preliminary data.</text>
</comment>
<keyword evidence="8 17" id="KW-0521">NADP</keyword>
<evidence type="ECO:0000256" key="1">
    <source>
        <dbReference type="ARBA" id="ARBA00000013"/>
    </source>
</evidence>
<comment type="catalytic activity">
    <reaction evidence="15 17 19">
        <text>(6S)-NADHX + ADP = AMP + phosphate + NADH + H(+)</text>
        <dbReference type="Rhea" id="RHEA:32223"/>
        <dbReference type="ChEBI" id="CHEBI:15378"/>
        <dbReference type="ChEBI" id="CHEBI:43474"/>
        <dbReference type="ChEBI" id="CHEBI:57945"/>
        <dbReference type="ChEBI" id="CHEBI:64074"/>
        <dbReference type="ChEBI" id="CHEBI:456215"/>
        <dbReference type="ChEBI" id="CHEBI:456216"/>
        <dbReference type="EC" id="4.2.1.136"/>
    </reaction>
</comment>
<dbReference type="GO" id="GO:0046872">
    <property type="term" value="F:metal ion binding"/>
    <property type="evidence" value="ECO:0007669"/>
    <property type="project" value="UniProtKB-UniRule"/>
</dbReference>
<feature type="binding site" evidence="17">
    <location>
        <position position="394"/>
    </location>
    <ligand>
        <name>(6S)-NADPHX</name>
        <dbReference type="ChEBI" id="CHEBI:64076"/>
    </ligand>
</feature>
<feature type="binding site" evidence="18">
    <location>
        <position position="181"/>
    </location>
    <ligand>
        <name>K(+)</name>
        <dbReference type="ChEBI" id="CHEBI:29103"/>
    </ligand>
</feature>
<comment type="catalytic activity">
    <reaction evidence="2 18 19">
        <text>(6R)-NADPHX = (6S)-NADPHX</text>
        <dbReference type="Rhea" id="RHEA:32227"/>
        <dbReference type="ChEBI" id="CHEBI:64076"/>
        <dbReference type="ChEBI" id="CHEBI:64077"/>
        <dbReference type="EC" id="5.1.99.6"/>
    </reaction>
</comment>
<feature type="domain" description="YjeF C-terminal" evidence="20">
    <location>
        <begin position="245"/>
        <end position="519"/>
    </location>
</feature>
<feature type="binding site" evidence="17">
    <location>
        <position position="460"/>
    </location>
    <ligand>
        <name>AMP</name>
        <dbReference type="ChEBI" id="CHEBI:456215"/>
    </ligand>
</feature>
<evidence type="ECO:0000256" key="18">
    <source>
        <dbReference type="HAMAP-Rule" id="MF_01966"/>
    </source>
</evidence>
<evidence type="ECO:0000256" key="15">
    <source>
        <dbReference type="ARBA" id="ARBA00048238"/>
    </source>
</evidence>
<dbReference type="Pfam" id="PF01256">
    <property type="entry name" value="Carb_kinase"/>
    <property type="match status" value="1"/>
</dbReference>
<keyword evidence="7 17" id="KW-0067">ATP-binding</keyword>
<dbReference type="PANTHER" id="PTHR12592">
    <property type="entry name" value="ATP-DEPENDENT (S)-NAD(P)H-HYDRATE DEHYDRATASE FAMILY MEMBER"/>
    <property type="match status" value="1"/>
</dbReference>
<feature type="binding site" evidence="17">
    <location>
        <position position="280"/>
    </location>
    <ligand>
        <name>(6S)-NADPHX</name>
        <dbReference type="ChEBI" id="CHEBI:64076"/>
    </ligand>
</feature>
<comment type="subunit">
    <text evidence="17">Homotetramer.</text>
</comment>
<evidence type="ECO:0000256" key="9">
    <source>
        <dbReference type="ARBA" id="ARBA00022958"/>
    </source>
</evidence>
<sequence>MIKALSSSYPEHFNQSLYTAQQTRDIDRLAIDTLYSGNGYELMKKAGHALFQFVRQQYGDDYHWIIFCGRGNNGGDGYVAAKLACDHGISATVIQMGNIEDLPNALQGEALSAFIDLQRSKISPVSFTEYQTISSSSDQPSLIVDAMLGTGLTGDVRGEYLEAIACINESNCPVVSVDIPSGLSSDTGQILGAAVKADQTLTFIGINQGLVTGQAKAYTGSLYYDELAIPASLKDSIQSSVKLLSPHSFPTELFRRNPTDHKGDSGRGLFIGGSDGTSGAALLACEASLRSGIGLLSAIVGKNAVQPMLTRTPEVMVRGYESDLQNQVNLLAEKSDAIAIGPGLGIEASAKKILETVLTLKKPTLIDADALNLLSKYPELWDAHGHEHCVMTPHPLEAARLLNISVEQVELDRFSACMELTKKFGCTILLKGSGTLISKKQNNVFVSYFGNEAMATGGMGDVLSGVILAFLAKSRNCIESTKLAAFVHAMAAEQASNQGIIGCLPTDVSNNIRLVIKETL</sequence>
<comment type="cofactor">
    <cofactor evidence="18 19">
        <name>K(+)</name>
        <dbReference type="ChEBI" id="CHEBI:29103"/>
    </cofactor>
    <text evidence="18 19">Binds 1 potassium ion per subunit.</text>
</comment>
<evidence type="ECO:0000313" key="22">
    <source>
        <dbReference type="EMBL" id="GLQ31879.1"/>
    </source>
</evidence>
<evidence type="ECO:0000256" key="8">
    <source>
        <dbReference type="ARBA" id="ARBA00022857"/>
    </source>
</evidence>
<feature type="binding site" evidence="18">
    <location>
        <position position="145"/>
    </location>
    <ligand>
        <name>K(+)</name>
        <dbReference type="ChEBI" id="CHEBI:29103"/>
    </ligand>
</feature>
<keyword evidence="10 17" id="KW-0520">NAD</keyword>
<comment type="function">
    <text evidence="14 19">Bifunctional enzyme that catalyzes the epimerization of the S- and R-forms of NAD(P)HX and the dehydration of the S-form of NAD(P)HX at the expense of ADP, which is converted to AMP. This allows the repair of both epimers of NAD(P)HX, a damaged form of NAD(P)H that is a result of enzymatic or heat-dependent hydration.</text>
</comment>
<keyword evidence="13" id="KW-0511">Multifunctional enzyme</keyword>
<dbReference type="InterPro" id="IPR030677">
    <property type="entry name" value="Nnr"/>
</dbReference>
<comment type="similarity">
    <text evidence="18">Belongs to the NnrE/AIBP family.</text>
</comment>
<dbReference type="PANTHER" id="PTHR12592:SF0">
    <property type="entry name" value="ATP-DEPENDENT (S)-NAD(P)H-HYDRATE DEHYDRATASE"/>
    <property type="match status" value="1"/>
</dbReference>
<evidence type="ECO:0000256" key="2">
    <source>
        <dbReference type="ARBA" id="ARBA00000909"/>
    </source>
</evidence>
<dbReference type="GO" id="GO:0005524">
    <property type="term" value="F:ATP binding"/>
    <property type="evidence" value="ECO:0007669"/>
    <property type="project" value="UniProtKB-UniRule"/>
</dbReference>
<comment type="cofactor">
    <cofactor evidence="17">
        <name>Mg(2+)</name>
        <dbReference type="ChEBI" id="CHEBI:18420"/>
    </cofactor>
</comment>
<feature type="binding site" evidence="17">
    <location>
        <position position="343"/>
    </location>
    <ligand>
        <name>(6S)-NADPHX</name>
        <dbReference type="ChEBI" id="CHEBI:64076"/>
    </ligand>
</feature>
<dbReference type="HAMAP" id="MF_01966">
    <property type="entry name" value="NADHX_epimerase"/>
    <property type="match status" value="1"/>
</dbReference>
<feature type="binding site" evidence="17">
    <location>
        <position position="461"/>
    </location>
    <ligand>
        <name>(6S)-NADPHX</name>
        <dbReference type="ChEBI" id="CHEBI:64076"/>
    </ligand>
</feature>
<dbReference type="PROSITE" id="PS51385">
    <property type="entry name" value="YJEF_N"/>
    <property type="match status" value="1"/>
</dbReference>
<dbReference type="EC" id="5.1.99.6" evidence="19"/>
<evidence type="ECO:0000256" key="19">
    <source>
        <dbReference type="PIRNR" id="PIRNR017184"/>
    </source>
</evidence>
<dbReference type="HAMAP" id="MF_01965">
    <property type="entry name" value="NADHX_dehydratase"/>
    <property type="match status" value="1"/>
</dbReference>
<dbReference type="SUPFAM" id="SSF64153">
    <property type="entry name" value="YjeF N-terminal domain-like"/>
    <property type="match status" value="1"/>
</dbReference>
<comment type="function">
    <text evidence="17">Catalyzes the dehydration of the S-form of NAD(P)HX at the expense of ADP, which is converted to AMP. Together with NAD(P)HX epimerase, which catalyzes the epimerization of the S- and R-forms, the enzyme allows the repair of both epimers of NAD(P)HX, a damaged form of NAD(P)H that is a result of enzymatic or heat-dependent hydration.</text>
</comment>
<dbReference type="PROSITE" id="PS01049">
    <property type="entry name" value="YJEF_C_1"/>
    <property type="match status" value="1"/>
</dbReference>
<dbReference type="RefSeq" id="WP_284381648.1">
    <property type="nucleotide sequence ID" value="NZ_BSNM01000014.1"/>
</dbReference>
<dbReference type="Proteomes" id="UP001161389">
    <property type="component" value="Unassembled WGS sequence"/>
</dbReference>
<evidence type="ECO:0000256" key="13">
    <source>
        <dbReference type="ARBA" id="ARBA00023268"/>
    </source>
</evidence>
<comment type="catalytic activity">
    <reaction evidence="16 17 19">
        <text>(6S)-NADPHX + ADP = AMP + phosphate + NADPH + H(+)</text>
        <dbReference type="Rhea" id="RHEA:32235"/>
        <dbReference type="ChEBI" id="CHEBI:15378"/>
        <dbReference type="ChEBI" id="CHEBI:43474"/>
        <dbReference type="ChEBI" id="CHEBI:57783"/>
        <dbReference type="ChEBI" id="CHEBI:64076"/>
        <dbReference type="ChEBI" id="CHEBI:456215"/>
        <dbReference type="ChEBI" id="CHEBI:456216"/>
        <dbReference type="EC" id="4.2.1.136"/>
    </reaction>
</comment>
<organism evidence="22 23">
    <name type="scientific">Litoribrevibacter albus</name>
    <dbReference type="NCBI Taxonomy" id="1473156"/>
    <lineage>
        <taxon>Bacteria</taxon>
        <taxon>Pseudomonadati</taxon>
        <taxon>Pseudomonadota</taxon>
        <taxon>Gammaproteobacteria</taxon>
        <taxon>Oceanospirillales</taxon>
        <taxon>Oceanospirillaceae</taxon>
        <taxon>Litoribrevibacter</taxon>
    </lineage>
</organism>
<evidence type="ECO:0000256" key="16">
    <source>
        <dbReference type="ARBA" id="ARBA00049209"/>
    </source>
</evidence>
<evidence type="ECO:0000256" key="5">
    <source>
        <dbReference type="ARBA" id="ARBA00022723"/>
    </source>
</evidence>
<evidence type="ECO:0000256" key="3">
    <source>
        <dbReference type="ARBA" id="ARBA00006001"/>
    </source>
</evidence>
<proteinExistence type="inferred from homology"/>
<dbReference type="Pfam" id="PF03853">
    <property type="entry name" value="YjeF_N"/>
    <property type="match status" value="1"/>
</dbReference>
<accession>A0AA37SBV2</accession>
<evidence type="ECO:0000256" key="6">
    <source>
        <dbReference type="ARBA" id="ARBA00022741"/>
    </source>
</evidence>
<evidence type="ECO:0000256" key="11">
    <source>
        <dbReference type="ARBA" id="ARBA00023235"/>
    </source>
</evidence>
<keyword evidence="11 18" id="KW-0413">Isomerase</keyword>
<dbReference type="InterPro" id="IPR000631">
    <property type="entry name" value="CARKD"/>
</dbReference>